<organism evidence="1 2">
    <name type="scientific">Paenibacillus mesotrionivorans</name>
    <dbReference type="NCBI Taxonomy" id="3160968"/>
    <lineage>
        <taxon>Bacteria</taxon>
        <taxon>Bacillati</taxon>
        <taxon>Bacillota</taxon>
        <taxon>Bacilli</taxon>
        <taxon>Bacillales</taxon>
        <taxon>Paenibacillaceae</taxon>
        <taxon>Paenibacillus</taxon>
    </lineage>
</organism>
<dbReference type="Proteomes" id="UP001631969">
    <property type="component" value="Unassembled WGS sequence"/>
</dbReference>
<keyword evidence="1" id="KW-0808">Transferase</keyword>
<comment type="caution">
    <text evidence="1">The sequence shown here is derived from an EMBL/GenBank/DDBJ whole genome shotgun (WGS) entry which is preliminary data.</text>
</comment>
<proteinExistence type="predicted"/>
<sequence length="315" mass="34980">MEQAAIEKQDRYDSATAEASTAGGTAARKLSWRDFVQVTKPGILMSNLITTFGGFWIASKLEVDWLLMLWTLVGTALVMAAGCVLNNYLDRDMDAKMERTKDRGLPAGVMMPKVVLVYGIVLAVAGLNILGFLVNPLTAWLGFLGFFVYVWVYTAWLKRTSVWSTAVGAISGAVPPVIGYTAVMGVIDEGALILFLILLLWQPPHFWALGIRRKEEYRAAGYPLLPVVKGNRRTKISMMRYVIPLVPVSLLLYTYDYVGLIYLVSSLILGLGWVVLCARGFRAKDDIQWSKGVFVYSINYLTILFIIMVIDTAAK</sequence>
<accession>A0ACC7NWW1</accession>
<protein>
    <submittedName>
        <fullName evidence="1">Heme o synthase</fullName>
        <ecNumber evidence="1">2.5.1.141</ecNumber>
    </submittedName>
</protein>
<keyword evidence="2" id="KW-1185">Reference proteome</keyword>
<evidence type="ECO:0000313" key="1">
    <source>
        <dbReference type="EMBL" id="MFM9328509.1"/>
    </source>
</evidence>
<name>A0ACC7NWW1_9BACL</name>
<dbReference type="EMBL" id="JBJURJ010000005">
    <property type="protein sequence ID" value="MFM9328509.1"/>
    <property type="molecule type" value="Genomic_DNA"/>
</dbReference>
<reference evidence="1" key="1">
    <citation type="submission" date="2024-12" db="EMBL/GenBank/DDBJ databases">
        <authorList>
            <person name="Wu N."/>
        </authorList>
    </citation>
    <scope>NUCLEOTIDE SEQUENCE</scope>
    <source>
        <strain evidence="1">P15</strain>
    </source>
</reference>
<evidence type="ECO:0000313" key="2">
    <source>
        <dbReference type="Proteomes" id="UP001631969"/>
    </source>
</evidence>
<gene>
    <name evidence="1" type="primary">cyoE</name>
    <name evidence="1" type="ORF">ACI1P1_09440</name>
</gene>
<dbReference type="EC" id="2.5.1.141" evidence="1"/>